<evidence type="ECO:0000313" key="3">
    <source>
        <dbReference type="Proteomes" id="UP000249723"/>
    </source>
</evidence>
<keyword evidence="1" id="KW-0732">Signal</keyword>
<dbReference type="EMBL" id="FMWP01000125">
    <property type="protein sequence ID" value="SDA02391.1"/>
    <property type="molecule type" value="Genomic_DNA"/>
</dbReference>
<name>A0A2X0N0C0_9BASI</name>
<keyword evidence="3" id="KW-1185">Reference proteome</keyword>
<evidence type="ECO:0000313" key="2">
    <source>
        <dbReference type="EMBL" id="SDA02391.1"/>
    </source>
</evidence>
<accession>A0A2X0N0C0</accession>
<sequence length="216" mass="24662">MLFFIASLPCALAVGLGLLYSLANAANLDYICRRHADNNTIPSGGLYCSALWKDVPVDPRGTKSTTQLYYQACMCRNHNWYTDYSYCLMKNTQNSTWITDDEKRRCRDCKTALKSERRSYRRRRPASCHRINSPSFLIIGTLLSSSIRAAYPFVHFPSILPTSRLRSRQVPFAKASCQGHSVNFLRCLCRKRAKFPRRLALVFFFVASSPRSGVHT</sequence>
<reference evidence="3" key="1">
    <citation type="submission" date="2016-10" db="EMBL/GenBank/DDBJ databases">
        <authorList>
            <person name="Jeantristanb JTB J.-T."/>
            <person name="Ricardo R."/>
        </authorList>
    </citation>
    <scope>NUCLEOTIDE SEQUENCE [LARGE SCALE GENOMIC DNA]</scope>
</reference>
<proteinExistence type="predicted"/>
<gene>
    <name evidence="2" type="ORF">BZ3500_MVSOF-1268-A1-R1_CHR7-3G09674</name>
</gene>
<dbReference type="Proteomes" id="UP000249723">
    <property type="component" value="Unassembled WGS sequence"/>
</dbReference>
<dbReference type="AlphaFoldDB" id="A0A2X0N0C0"/>
<evidence type="ECO:0000256" key="1">
    <source>
        <dbReference type="SAM" id="SignalP"/>
    </source>
</evidence>
<protein>
    <submittedName>
        <fullName evidence="2">BZ3500_MvSof-1268-A1-R1_Chr7-3g09674 protein</fullName>
    </submittedName>
</protein>
<feature type="chain" id="PRO_5030060406" evidence="1">
    <location>
        <begin position="26"/>
        <end position="216"/>
    </location>
</feature>
<organism evidence="2 3">
    <name type="scientific">Microbotryum saponariae</name>
    <dbReference type="NCBI Taxonomy" id="289078"/>
    <lineage>
        <taxon>Eukaryota</taxon>
        <taxon>Fungi</taxon>
        <taxon>Dikarya</taxon>
        <taxon>Basidiomycota</taxon>
        <taxon>Pucciniomycotina</taxon>
        <taxon>Microbotryomycetes</taxon>
        <taxon>Microbotryales</taxon>
        <taxon>Microbotryaceae</taxon>
        <taxon>Microbotryum</taxon>
    </lineage>
</organism>
<feature type="signal peptide" evidence="1">
    <location>
        <begin position="1"/>
        <end position="25"/>
    </location>
</feature>